<evidence type="ECO:0000313" key="7">
    <source>
        <dbReference type="EMBL" id="MCO6045275.1"/>
    </source>
</evidence>
<comment type="cofactor">
    <cofactor evidence="1">
        <name>Zn(2+)</name>
        <dbReference type="ChEBI" id="CHEBI:29105"/>
    </cofactor>
</comment>
<protein>
    <submittedName>
        <fullName evidence="7">4,5-DOPA dioxygenase extradiol</fullName>
        <ecNumber evidence="7">1.13.11.29</ecNumber>
    </submittedName>
</protein>
<dbReference type="GO" id="GO:0008198">
    <property type="term" value="F:ferrous iron binding"/>
    <property type="evidence" value="ECO:0007669"/>
    <property type="project" value="InterPro"/>
</dbReference>
<evidence type="ECO:0000256" key="3">
    <source>
        <dbReference type="ARBA" id="ARBA00022723"/>
    </source>
</evidence>
<evidence type="ECO:0000256" key="5">
    <source>
        <dbReference type="ARBA" id="ARBA00023002"/>
    </source>
</evidence>
<gene>
    <name evidence="7" type="primary">ygiD</name>
    <name evidence="7" type="ORF">NG895_15290</name>
</gene>
<dbReference type="SUPFAM" id="SSF53213">
    <property type="entry name" value="LigB-like"/>
    <property type="match status" value="1"/>
</dbReference>
<keyword evidence="7" id="KW-0223">Dioxygenase</keyword>
<dbReference type="GO" id="GO:0008270">
    <property type="term" value="F:zinc ion binding"/>
    <property type="evidence" value="ECO:0007669"/>
    <property type="project" value="InterPro"/>
</dbReference>
<dbReference type="Proteomes" id="UP001155241">
    <property type="component" value="Unassembled WGS sequence"/>
</dbReference>
<dbReference type="PIRSF" id="PIRSF006157">
    <property type="entry name" value="Doxgns_DODA"/>
    <property type="match status" value="1"/>
</dbReference>
<name>A0A9X2FA88_9BACT</name>
<evidence type="ECO:0000256" key="2">
    <source>
        <dbReference type="ARBA" id="ARBA00007581"/>
    </source>
</evidence>
<dbReference type="InterPro" id="IPR014436">
    <property type="entry name" value="Extradiol_dOase_DODA"/>
</dbReference>
<dbReference type="EC" id="1.13.11.29" evidence="7"/>
<dbReference type="NCBIfam" id="NF007914">
    <property type="entry name" value="PRK10628.1"/>
    <property type="match status" value="1"/>
</dbReference>
<dbReference type="Pfam" id="PF02900">
    <property type="entry name" value="LigB"/>
    <property type="match status" value="1"/>
</dbReference>
<keyword evidence="4" id="KW-0862">Zinc</keyword>
<sequence>MSIGSLNQLQAFAEDLPSSDPMPALFLGHGSPMNALEDNRFVKEFARLGKTLPRPKAILCISAHWFTRGTKVTAMQTPRTIHDFGGFPKELYEQQYPAPGSPQLAKATAELVKPTAAAMDQDWGLDHGAWTVLKHLYPAADIPVVQLSIDRTQPAKFHLELGRQLNPLRQRGILIVGSGNIVHNLGRLDFRQVDRPNYGFDWAVEAQDFVNGQLSKGDYKPLVDYAQQGRAMNLAVPTPDHYLPLLYVLGLRHQAGQLQLFNNEMFAGSISMTSVQLS</sequence>
<dbReference type="EMBL" id="JAMXLR010000054">
    <property type="protein sequence ID" value="MCO6045275.1"/>
    <property type="molecule type" value="Genomic_DNA"/>
</dbReference>
<feature type="domain" description="Extradiol ring-cleavage dioxygenase class III enzyme subunit B" evidence="6">
    <location>
        <begin position="41"/>
        <end position="251"/>
    </location>
</feature>
<evidence type="ECO:0000256" key="4">
    <source>
        <dbReference type="ARBA" id="ARBA00022833"/>
    </source>
</evidence>
<dbReference type="PANTHER" id="PTHR30096:SF0">
    <property type="entry name" value="4,5-DOPA DIOXYGENASE EXTRADIOL-LIKE PROTEIN"/>
    <property type="match status" value="1"/>
</dbReference>
<dbReference type="InterPro" id="IPR004183">
    <property type="entry name" value="Xdiol_dOase_suB"/>
</dbReference>
<dbReference type="GO" id="GO:0050297">
    <property type="term" value="F:stizolobate synthase activity"/>
    <property type="evidence" value="ECO:0007669"/>
    <property type="project" value="UniProtKB-EC"/>
</dbReference>
<accession>A0A9X2FA88</accession>
<evidence type="ECO:0000256" key="1">
    <source>
        <dbReference type="ARBA" id="ARBA00001947"/>
    </source>
</evidence>
<evidence type="ECO:0000313" key="8">
    <source>
        <dbReference type="Proteomes" id="UP001155241"/>
    </source>
</evidence>
<keyword evidence="5 7" id="KW-0560">Oxidoreductase</keyword>
<dbReference type="RefSeq" id="WP_252853391.1">
    <property type="nucleotide sequence ID" value="NZ_JAMXLR010000054.1"/>
</dbReference>
<reference evidence="7" key="1">
    <citation type="submission" date="2022-06" db="EMBL/GenBank/DDBJ databases">
        <title>Aeoliella straminimaris, a novel planctomycete from sediments.</title>
        <authorList>
            <person name="Vitorino I.R."/>
            <person name="Lage O.M."/>
        </authorList>
    </citation>
    <scope>NUCLEOTIDE SEQUENCE</scope>
    <source>
        <strain evidence="7">ICT_H6.2</strain>
    </source>
</reference>
<evidence type="ECO:0000259" key="6">
    <source>
        <dbReference type="Pfam" id="PF02900"/>
    </source>
</evidence>
<organism evidence="7 8">
    <name type="scientific">Aeoliella straminimaris</name>
    <dbReference type="NCBI Taxonomy" id="2954799"/>
    <lineage>
        <taxon>Bacteria</taxon>
        <taxon>Pseudomonadati</taxon>
        <taxon>Planctomycetota</taxon>
        <taxon>Planctomycetia</taxon>
        <taxon>Pirellulales</taxon>
        <taxon>Lacipirellulaceae</taxon>
        <taxon>Aeoliella</taxon>
    </lineage>
</organism>
<comment type="caution">
    <text evidence="7">The sequence shown here is derived from an EMBL/GenBank/DDBJ whole genome shotgun (WGS) entry which is preliminary data.</text>
</comment>
<dbReference type="CDD" id="cd07363">
    <property type="entry name" value="45_DOPA_Dioxygenase"/>
    <property type="match status" value="1"/>
</dbReference>
<dbReference type="PANTHER" id="PTHR30096">
    <property type="entry name" value="4,5-DOPA DIOXYGENASE EXTRADIOL-LIKE PROTEIN"/>
    <property type="match status" value="1"/>
</dbReference>
<dbReference type="Gene3D" id="3.40.830.10">
    <property type="entry name" value="LigB-like"/>
    <property type="match status" value="1"/>
</dbReference>
<dbReference type="AlphaFoldDB" id="A0A9X2FA88"/>
<keyword evidence="3" id="KW-0479">Metal-binding</keyword>
<proteinExistence type="inferred from homology"/>
<comment type="similarity">
    <text evidence="2">Belongs to the DODA-type extradiol aromatic ring-opening dioxygenase family.</text>
</comment>
<keyword evidence="8" id="KW-1185">Reference proteome</keyword>